<dbReference type="SUPFAM" id="SSF63825">
    <property type="entry name" value="YWTD domain"/>
    <property type="match status" value="1"/>
</dbReference>
<reference evidence="4" key="1">
    <citation type="submission" date="2021-06" db="EMBL/GenBank/DDBJ databases">
        <title>Comparative genomics, transcriptomics and evolutionary studies reveal genomic signatures of adaptation to plant cell wall in hemibiotrophic fungi.</title>
        <authorList>
            <consortium name="DOE Joint Genome Institute"/>
            <person name="Baroncelli R."/>
            <person name="Diaz J.F."/>
            <person name="Benocci T."/>
            <person name="Peng M."/>
            <person name="Battaglia E."/>
            <person name="Haridas S."/>
            <person name="Andreopoulos W."/>
            <person name="Labutti K."/>
            <person name="Pangilinan J."/>
            <person name="Floch G.L."/>
            <person name="Makela M.R."/>
            <person name="Henrissat B."/>
            <person name="Grigoriev I.V."/>
            <person name="Crouch J.A."/>
            <person name="De Vries R.P."/>
            <person name="Sukno S.A."/>
            <person name="Thon M.R."/>
        </authorList>
    </citation>
    <scope>NUCLEOTIDE SEQUENCE</scope>
    <source>
        <strain evidence="4">CBS 193.32</strain>
    </source>
</reference>
<keyword evidence="5" id="KW-1185">Reference proteome</keyword>
<dbReference type="InterPro" id="IPR013328">
    <property type="entry name" value="6PGD_dom2"/>
</dbReference>
<dbReference type="EMBL" id="JAHMHR010000019">
    <property type="protein sequence ID" value="KAK1675867.1"/>
    <property type="molecule type" value="Genomic_DNA"/>
</dbReference>
<dbReference type="Pfam" id="PF02737">
    <property type="entry name" value="3HCDH_N"/>
    <property type="match status" value="1"/>
</dbReference>
<dbReference type="RefSeq" id="XP_060429870.1">
    <property type="nucleotide sequence ID" value="XM_060577982.1"/>
</dbReference>
<dbReference type="AlphaFoldDB" id="A0AAJ0AL32"/>
<name>A0AAJ0AL32_9PEZI</name>
<dbReference type="InterPro" id="IPR006176">
    <property type="entry name" value="3-OHacyl-CoA_DH_NAD-bd"/>
</dbReference>
<dbReference type="PANTHER" id="PTHR48075:SF5">
    <property type="entry name" value="3-HYDROXYBUTYRYL-COA DEHYDROGENASE"/>
    <property type="match status" value="1"/>
</dbReference>
<dbReference type="Gene3D" id="1.10.1040.10">
    <property type="entry name" value="N-(1-d-carboxylethyl)-l-norvaline Dehydrogenase, domain 2"/>
    <property type="match status" value="1"/>
</dbReference>
<dbReference type="InterPro" id="IPR036291">
    <property type="entry name" value="NAD(P)-bd_dom_sf"/>
</dbReference>
<dbReference type="Gene3D" id="3.40.50.720">
    <property type="entry name" value="NAD(P)-binding Rossmann-like Domain"/>
    <property type="match status" value="1"/>
</dbReference>
<comment type="caution">
    <text evidence="4">The sequence shown here is derived from an EMBL/GenBank/DDBJ whole genome shotgun (WGS) entry which is preliminary data.</text>
</comment>
<evidence type="ECO:0000256" key="1">
    <source>
        <dbReference type="ARBA" id="ARBA00023002"/>
    </source>
</evidence>
<dbReference type="SUPFAM" id="SSF51735">
    <property type="entry name" value="NAD(P)-binding Rossmann-fold domains"/>
    <property type="match status" value="1"/>
</dbReference>
<evidence type="ECO:0000259" key="2">
    <source>
        <dbReference type="Pfam" id="PF00725"/>
    </source>
</evidence>
<dbReference type="GO" id="GO:0006631">
    <property type="term" value="P:fatty acid metabolic process"/>
    <property type="evidence" value="ECO:0007669"/>
    <property type="project" value="InterPro"/>
</dbReference>
<protein>
    <submittedName>
        <fullName evidence="4">3-hydroxyacyl-CoA dehydrogenase</fullName>
    </submittedName>
</protein>
<evidence type="ECO:0000259" key="3">
    <source>
        <dbReference type="Pfam" id="PF02737"/>
    </source>
</evidence>
<dbReference type="Proteomes" id="UP001224890">
    <property type="component" value="Unassembled WGS sequence"/>
</dbReference>
<evidence type="ECO:0000313" key="5">
    <source>
        <dbReference type="Proteomes" id="UP001224890"/>
    </source>
</evidence>
<dbReference type="Gene3D" id="2.120.10.30">
    <property type="entry name" value="TolB, C-terminal domain"/>
    <property type="match status" value="2"/>
</dbReference>
<feature type="domain" description="3-hydroxyacyl-CoA dehydrogenase NAD binding" evidence="3">
    <location>
        <begin position="6"/>
        <end position="186"/>
    </location>
</feature>
<dbReference type="Pfam" id="PF00725">
    <property type="entry name" value="3HCDH"/>
    <property type="match status" value="1"/>
</dbReference>
<evidence type="ECO:0000313" key="4">
    <source>
        <dbReference type="EMBL" id="KAK1675867.1"/>
    </source>
</evidence>
<organism evidence="4 5">
    <name type="scientific">Colletotrichum godetiae</name>
    <dbReference type="NCBI Taxonomy" id="1209918"/>
    <lineage>
        <taxon>Eukaryota</taxon>
        <taxon>Fungi</taxon>
        <taxon>Dikarya</taxon>
        <taxon>Ascomycota</taxon>
        <taxon>Pezizomycotina</taxon>
        <taxon>Sordariomycetes</taxon>
        <taxon>Hypocreomycetidae</taxon>
        <taxon>Glomerellales</taxon>
        <taxon>Glomerellaceae</taxon>
        <taxon>Colletotrichum</taxon>
        <taxon>Colletotrichum acutatum species complex</taxon>
    </lineage>
</organism>
<dbReference type="GO" id="GO:0070403">
    <property type="term" value="F:NAD+ binding"/>
    <property type="evidence" value="ECO:0007669"/>
    <property type="project" value="InterPro"/>
</dbReference>
<dbReference type="PANTHER" id="PTHR48075">
    <property type="entry name" value="3-HYDROXYACYL-COA DEHYDROGENASE FAMILY PROTEIN"/>
    <property type="match status" value="1"/>
</dbReference>
<accession>A0AAJ0AL32</accession>
<dbReference type="SMART" id="SM00135">
    <property type="entry name" value="LY"/>
    <property type="match status" value="3"/>
</dbReference>
<feature type="domain" description="3-hydroxyacyl-CoA dehydrogenase C-terminal" evidence="2">
    <location>
        <begin position="190"/>
        <end position="258"/>
    </location>
</feature>
<dbReference type="InterPro" id="IPR000033">
    <property type="entry name" value="LDLR_classB_rpt"/>
</dbReference>
<proteinExistence type="predicted"/>
<keyword evidence="1" id="KW-0560">Oxidoreductase</keyword>
<dbReference type="SUPFAM" id="SSF63829">
    <property type="entry name" value="Calcium-dependent phosphotriesterase"/>
    <property type="match status" value="1"/>
</dbReference>
<sequence length="625" mass="69145">MSHIQKVAIVGCGSIGASWAALFLAQGLQVSAFDVNPAAETFLRSLVTDALPILSTLGLVKNATAKAEDISFTTNMTEALVDADFVQENGPEKLDFKRKLFNDMANIVRPTTIIATSSSGLTCSSIQLGMDKPSRPERCVVGHPFNPPHLIPLVEVVAGGQTSSETTSTTMEFYEKMGKKAVHVKKEVVGHVANRLQAALMREVMYLLQEDVAGVEDIDKAMSYGPGLRWGVMGPNMLMHLGGGKGGIEYMADHLLSPLMSWYAPEDPQVTEELRQKWVSGTRQAVDDRAYKQLVKQRDEELVRLLNFFDQLTILTCCIAIRHLNCNPRWAGDMGSQIQQRLYILDTDLSHPPQSRRGRILSCLTDGSDLRTVVDNMVTLPDGIVIDHAKGHMYWTNMGSSLKSNDGSIERANLDGSNRQIIVSAGTVGVFTPKQITIAKQSMKLYWCDREGMKVMRSNFDGSDVEVLISTGNTDEERVDQRKWCVGIAVDEQQNVFYWTQKGPSKGNQGRIFRAPIRASFEDRLHQIEMVIGELPEPIDLDIDEESGALYWTDRGDPPAGNTLNRAMMPDGEKQETLAIRLHETIGLSLDQRNGLAYVTDLAGGVYSVDTKTYKKTVLFSELVV</sequence>
<gene>
    <name evidence="4" type="ORF">BDP55DRAFT_703873</name>
</gene>
<dbReference type="GeneID" id="85462508"/>
<dbReference type="InterPro" id="IPR008927">
    <property type="entry name" value="6-PGluconate_DH-like_C_sf"/>
</dbReference>
<dbReference type="InterPro" id="IPR006108">
    <property type="entry name" value="3HC_DH_C"/>
</dbReference>
<dbReference type="InterPro" id="IPR011042">
    <property type="entry name" value="6-blade_b-propeller_TolB-like"/>
</dbReference>
<dbReference type="GO" id="GO:0016616">
    <property type="term" value="F:oxidoreductase activity, acting on the CH-OH group of donors, NAD or NADP as acceptor"/>
    <property type="evidence" value="ECO:0007669"/>
    <property type="project" value="InterPro"/>
</dbReference>
<dbReference type="SUPFAM" id="SSF48179">
    <property type="entry name" value="6-phosphogluconate dehydrogenase C-terminal domain-like"/>
    <property type="match status" value="1"/>
</dbReference>